<dbReference type="InterPro" id="IPR018060">
    <property type="entry name" value="HTH_AraC"/>
</dbReference>
<accession>A0AAJ1BZ91</accession>
<keyword evidence="3" id="KW-0804">Transcription</keyword>
<dbReference type="Proteomes" id="UP001155380">
    <property type="component" value="Unassembled WGS sequence"/>
</dbReference>
<gene>
    <name evidence="5" type="ORF">NBH21_19775</name>
</gene>
<evidence type="ECO:0000259" key="4">
    <source>
        <dbReference type="PROSITE" id="PS01124"/>
    </source>
</evidence>
<name>A0AAJ1BZ91_9HYPH</name>
<dbReference type="InterPro" id="IPR009057">
    <property type="entry name" value="Homeodomain-like_sf"/>
</dbReference>
<comment type="caution">
    <text evidence="5">The sequence shown here is derived from an EMBL/GenBank/DDBJ whole genome shotgun (WGS) entry which is preliminary data.</text>
</comment>
<evidence type="ECO:0000313" key="5">
    <source>
        <dbReference type="EMBL" id="MCO5959023.1"/>
    </source>
</evidence>
<organism evidence="5 6">
    <name type="scientific">Ciceribacter sichuanensis</name>
    <dbReference type="NCBI Taxonomy" id="2949647"/>
    <lineage>
        <taxon>Bacteria</taxon>
        <taxon>Pseudomonadati</taxon>
        <taxon>Pseudomonadota</taxon>
        <taxon>Alphaproteobacteria</taxon>
        <taxon>Hyphomicrobiales</taxon>
        <taxon>Rhizobiaceae</taxon>
        <taxon>Ciceribacter</taxon>
    </lineage>
</organism>
<feature type="domain" description="HTH araC/xylS-type" evidence="4">
    <location>
        <begin position="205"/>
        <end position="303"/>
    </location>
</feature>
<proteinExistence type="predicted"/>
<dbReference type="EMBL" id="JAMXLX010000007">
    <property type="protein sequence ID" value="MCO5959023.1"/>
    <property type="molecule type" value="Genomic_DNA"/>
</dbReference>
<reference evidence="5" key="1">
    <citation type="submission" date="2022-06" db="EMBL/GenBank/DDBJ databases">
        <authorList>
            <person name="Sun Q."/>
        </authorList>
    </citation>
    <scope>NUCLEOTIDE SEQUENCE</scope>
    <source>
        <strain evidence="5">S101</strain>
    </source>
</reference>
<evidence type="ECO:0000256" key="3">
    <source>
        <dbReference type="ARBA" id="ARBA00023163"/>
    </source>
</evidence>
<dbReference type="PROSITE" id="PS01124">
    <property type="entry name" value="HTH_ARAC_FAMILY_2"/>
    <property type="match status" value="1"/>
</dbReference>
<dbReference type="RefSeq" id="WP_250914379.1">
    <property type="nucleotide sequence ID" value="NZ_JAMXLX010000007.1"/>
</dbReference>
<keyword evidence="1" id="KW-0805">Transcription regulation</keyword>
<protein>
    <submittedName>
        <fullName evidence="5">AraC family transcriptional regulator</fullName>
    </submittedName>
</protein>
<dbReference type="Pfam" id="PF12833">
    <property type="entry name" value="HTH_18"/>
    <property type="match status" value="1"/>
</dbReference>
<evidence type="ECO:0000313" key="6">
    <source>
        <dbReference type="Proteomes" id="UP001155380"/>
    </source>
</evidence>
<evidence type="ECO:0000256" key="2">
    <source>
        <dbReference type="ARBA" id="ARBA00023125"/>
    </source>
</evidence>
<sequence>MQQAMPERSTASNQYMDYLRVESAKAVKTSTLSKSVITATHLSKDAPNHGYVDQHVTEDAFLLSVQLKDYHGDLWVDGRNVVFPTSRRGNFTFYDYNRIWQADMKSAFDCLNFHIPRAAITSLEADLGPGRIETLDILPGADMDDATVRGIAEALLPAVNAPENASGIFVDHVCLALSVHLAVTYGGAKALAPVHTGGLAPWQLNRAMEMMDAHLSGDLPVAAIAQACGLSPAYFTRAFKQSTGFPPYRWMTRRRIDKAMALMRNTTFSLGEIAYTCGFSDQAHFTRVFSGITGLAPGQWKRRVHL</sequence>
<dbReference type="GO" id="GO:0043565">
    <property type="term" value="F:sequence-specific DNA binding"/>
    <property type="evidence" value="ECO:0007669"/>
    <property type="project" value="InterPro"/>
</dbReference>
<dbReference type="SMART" id="SM00342">
    <property type="entry name" value="HTH_ARAC"/>
    <property type="match status" value="1"/>
</dbReference>
<dbReference type="Gene3D" id="1.10.10.60">
    <property type="entry name" value="Homeodomain-like"/>
    <property type="match status" value="2"/>
</dbReference>
<dbReference type="GO" id="GO:0003700">
    <property type="term" value="F:DNA-binding transcription factor activity"/>
    <property type="evidence" value="ECO:0007669"/>
    <property type="project" value="InterPro"/>
</dbReference>
<dbReference type="SUPFAM" id="SSF46689">
    <property type="entry name" value="Homeodomain-like"/>
    <property type="match status" value="2"/>
</dbReference>
<dbReference type="PANTHER" id="PTHR46796:SF14">
    <property type="entry name" value="TRANSCRIPTIONAL REGULATORY PROTEIN"/>
    <property type="match status" value="1"/>
</dbReference>
<evidence type="ECO:0000256" key="1">
    <source>
        <dbReference type="ARBA" id="ARBA00023015"/>
    </source>
</evidence>
<keyword evidence="2" id="KW-0238">DNA-binding</keyword>
<dbReference type="AlphaFoldDB" id="A0AAJ1BZ91"/>
<dbReference type="PANTHER" id="PTHR46796">
    <property type="entry name" value="HTH-TYPE TRANSCRIPTIONAL ACTIVATOR RHAS-RELATED"/>
    <property type="match status" value="1"/>
</dbReference>
<dbReference type="InterPro" id="IPR050204">
    <property type="entry name" value="AraC_XylS_family_regulators"/>
</dbReference>